<name>A0A0Q4B645_9BACT</name>
<sequence>MLLLSVVWKREAVAGSSLQQFSADASRFAEELAAFFAEGRGMSKEEKEAMKAFSRLWASPSISPEERSEVVALSNQMLRASQRNRNYFILWRDILTYYLGDSIRSPQYPELLRVLRAGVERRGMMGAEQLRFLQNTWGFFREGLLNQTLAFSWFARARERSVLYEPELCFRYADVRLVCRSTRDSLQLHATSGFYYPFRHQWQGRGGEVHWERSGLTPEQARALLGSYTIDMSKSQYQADTVQLVEPEYFDAPVAGRLEDRLVMGASEDEILYPSVTTFSNRLQLKNRIEGIQFSGGVQMQGNRLVALGTPDAPVLFDLKRNGKPFVHVTAERVAFRKKSIAADYAQVVIRMGADSLYHSGLRFEYDEQAKRMRMSPTDLMITKSPLYSSYHNLLIYFDEIQWLQNQDANKLIIGPRLGATQANARFVSSSYFNREEFDQMMASDDRHPIFELASLSRKLKSRTFQIIDYARYVHQSEVEAKRLLMALAMEGYLLYDVGNQTVTLLPFLFDKVSARLGKLDYDAIQFTSTVGKDKANAVIDLDSATLDVFSVRSINISDSQRVVVQPLGKYIRMGRNKSFSFSGDVQVGLFRFKGNDLYFNYDTYSFDLSNLVQVYLQYQTDKYDLEGQRERIDILSQLSDLKGQVYIDKPDNKSGLQRNPDYPIFESTQRSFVYYDKPSIHGGVYNKDNFYFEVLPFTFHNLNRFEKKDILFPGKMYASGIFAPFDDTLRLRPDRSLGFIHPTPPSGVPVYQGKGTFYNSIDLSNNGLKGDGELEYITSRTQSNEFYFFPDSTVAVSRSFEIAERNEGITFPEVKSSVHQIRWLPKKDVLYAYRGERPFGMYGGEASFAGDYMLQPIGLQGRGTVNMQKAQMDSRRFIFNDFHWGADSMSVRLYTPGSQEVDAFTSGLLAGHIDYHTHEGEFWRKDAPISGELDALRYHCYADLISWPMEQDLLRFRTTAQAPEAAKREYPLHAMLDRDTIPTGSFFYSTHPEEDSLYFVSPSATFYLADPRLEADSVRYVLVADAVAYPDSMHIDIEAKRRMLPLKQARLVAGVQNRYHSVYDADLQLSGRYRYFGSGKVDYKDELDSTETIVLDSIYVTGNSSGDGVATQGVGYISKDAGFRLSPYFGYQGHVMLDAEERNLFFNGGATPLYACNMSADRLAFKGRINPDSIYIPVASPAKNIDSGLVTSGTTVAYDSVHLYPGLITPRFNPMDRPFSAPAGFMTFNHKSGRFIVADSGSFLNPDSVVRRVEFDPNQCRLFTLGSLTMPFDFGQVKTLATGTVNQDLSDSTVSLRLFLDLKFLFSSEALQKLQQRLAGDEALVDLDQQQNVFLQGLKTRLARAKYLTFTELLKQSAPVRIPLPELASTITFTDLQMVWDQESRSLVSVGRLGIGYLGGQYVGKKVNGYIEMIRSHNGDVFNLYIEPKSGEFYLFSFTGVTLYANSSDQDYMKIINDLSRKKRSIGADGPMPKYIYMTGTDTENQNLQARYQQLKNREAGK</sequence>
<dbReference type="Proteomes" id="UP000054172">
    <property type="component" value="Unassembled WGS sequence"/>
</dbReference>
<evidence type="ECO:0000313" key="1">
    <source>
        <dbReference type="EMBL" id="KQM08512.1"/>
    </source>
</evidence>
<reference evidence="1" key="1">
    <citation type="submission" date="2015-08" db="EMBL/GenBank/DDBJ databases">
        <title>Candidatus Bacteriodes Periocalifornicus.</title>
        <authorList>
            <person name="McLean J.S."/>
            <person name="Kelley S."/>
        </authorList>
    </citation>
    <scope>NUCLEOTIDE SEQUENCE [LARGE SCALE GENOMIC DNA]</scope>
    <source>
        <strain evidence="1">12B</strain>
    </source>
</reference>
<organism evidence="1 2">
    <name type="scientific">Candidatus [Bacteroides] periocalifornicus</name>
    <dbReference type="NCBI Taxonomy" id="1702214"/>
    <lineage>
        <taxon>Bacteria</taxon>
        <taxon>Pseudomonadati</taxon>
        <taxon>Bacteroidota</taxon>
    </lineage>
</organism>
<gene>
    <name evidence="1" type="ORF">AL399_06905</name>
</gene>
<dbReference type="EMBL" id="LIIK01000034">
    <property type="protein sequence ID" value="KQM08512.1"/>
    <property type="molecule type" value="Genomic_DNA"/>
</dbReference>
<protein>
    <submittedName>
        <fullName evidence="1">Uncharacterized protein</fullName>
    </submittedName>
</protein>
<evidence type="ECO:0000313" key="2">
    <source>
        <dbReference type="Proteomes" id="UP000054172"/>
    </source>
</evidence>
<proteinExistence type="predicted"/>
<dbReference type="STRING" id="1702214.AL399_06905"/>
<accession>A0A0Q4B645</accession>
<dbReference type="PATRIC" id="fig|1702214.3.peg.865"/>
<comment type="caution">
    <text evidence="1">The sequence shown here is derived from an EMBL/GenBank/DDBJ whole genome shotgun (WGS) entry which is preliminary data.</text>
</comment>
<keyword evidence="2" id="KW-1185">Reference proteome</keyword>